<sequence>MGKNGAKGVSVGDFAQPGPISKIRFRRTEPVMRAQVVRLRWKTTIRAPLVAWRALAL</sequence>
<dbReference type="Proteomes" id="UP000503447">
    <property type="component" value="Chromosome"/>
</dbReference>
<dbReference type="KEGG" id="ftj:FTUN_5894"/>
<evidence type="ECO:0000313" key="1">
    <source>
        <dbReference type="EMBL" id="QJW98306.1"/>
    </source>
</evidence>
<gene>
    <name evidence="1" type="ORF">FTUN_5894</name>
</gene>
<dbReference type="EMBL" id="CP053452">
    <property type="protein sequence ID" value="QJW98306.1"/>
    <property type="molecule type" value="Genomic_DNA"/>
</dbReference>
<name>A0A6M5YY13_9BACT</name>
<reference evidence="2" key="1">
    <citation type="submission" date="2020-05" db="EMBL/GenBank/DDBJ databases">
        <title>Frigoriglobus tundricola gen. nov., sp. nov., a psychrotolerant cellulolytic planctomycete of the family Gemmataceae with two divergent copies of 16S rRNA gene.</title>
        <authorList>
            <person name="Kulichevskaya I.S."/>
            <person name="Ivanova A.A."/>
            <person name="Naumoff D.G."/>
            <person name="Beletsky A.V."/>
            <person name="Rijpstra W.I.C."/>
            <person name="Sinninghe Damste J.S."/>
            <person name="Mardanov A.V."/>
            <person name="Ravin N.V."/>
            <person name="Dedysh S.N."/>
        </authorList>
    </citation>
    <scope>NUCLEOTIDE SEQUENCE [LARGE SCALE GENOMIC DNA]</scope>
    <source>
        <strain evidence="2">PL17</strain>
    </source>
</reference>
<dbReference type="AlphaFoldDB" id="A0A6M5YY13"/>
<keyword evidence="2" id="KW-1185">Reference proteome</keyword>
<accession>A0A6M5YY13</accession>
<evidence type="ECO:0000313" key="2">
    <source>
        <dbReference type="Proteomes" id="UP000503447"/>
    </source>
</evidence>
<organism evidence="1 2">
    <name type="scientific">Frigoriglobus tundricola</name>
    <dbReference type="NCBI Taxonomy" id="2774151"/>
    <lineage>
        <taxon>Bacteria</taxon>
        <taxon>Pseudomonadati</taxon>
        <taxon>Planctomycetota</taxon>
        <taxon>Planctomycetia</taxon>
        <taxon>Gemmatales</taxon>
        <taxon>Gemmataceae</taxon>
        <taxon>Frigoriglobus</taxon>
    </lineage>
</organism>
<protein>
    <submittedName>
        <fullName evidence="1">Uncharacterized protein</fullName>
    </submittedName>
</protein>
<proteinExistence type="predicted"/>